<dbReference type="EMBL" id="HBGQ01063127">
    <property type="protein sequence ID" value="CAD9469345.1"/>
    <property type="molecule type" value="Transcribed_RNA"/>
</dbReference>
<accession>A0A6U6R8F5</accession>
<evidence type="ECO:0000256" key="1">
    <source>
        <dbReference type="SAM" id="SignalP"/>
    </source>
</evidence>
<dbReference type="AlphaFoldDB" id="A0A6U6R8F5"/>
<sequence>MLLRAVALHLLCSIGFVSALNAQVQQATSLLADRRLCSPRRTLPQGDYSFLPDNGMACLEGSREYLNDVLSRLRKGPLSSMYAGSKVEALTCKNRKYGVGQCEDHCFRKLRVRMRLNPRDGAHMMKTEWDLFKVVATERGVPLGQVYDDYRDNCDPDHEWTFTE</sequence>
<evidence type="ECO:0000313" key="3">
    <source>
        <dbReference type="EMBL" id="CAD9469345.1"/>
    </source>
</evidence>
<reference evidence="3" key="1">
    <citation type="submission" date="2021-01" db="EMBL/GenBank/DDBJ databases">
        <authorList>
            <person name="Corre E."/>
            <person name="Pelletier E."/>
            <person name="Niang G."/>
            <person name="Scheremetjew M."/>
            <person name="Finn R."/>
            <person name="Kale V."/>
            <person name="Holt S."/>
            <person name="Cochrane G."/>
            <person name="Meng A."/>
            <person name="Brown T."/>
            <person name="Cohen L."/>
        </authorList>
    </citation>
    <scope>NUCLEOTIDE SEQUENCE</scope>
    <source>
        <strain evidence="3">CCMP2222</strain>
    </source>
</reference>
<organism evidence="3">
    <name type="scientific">Alexandrium andersonii</name>
    <dbReference type="NCBI Taxonomy" id="327968"/>
    <lineage>
        <taxon>Eukaryota</taxon>
        <taxon>Sar</taxon>
        <taxon>Alveolata</taxon>
        <taxon>Dinophyceae</taxon>
        <taxon>Gonyaulacales</taxon>
        <taxon>Pyrocystaceae</taxon>
        <taxon>Alexandrium</taxon>
    </lineage>
</organism>
<feature type="signal peptide" evidence="1">
    <location>
        <begin position="1"/>
        <end position="19"/>
    </location>
</feature>
<proteinExistence type="predicted"/>
<name>A0A6U6R8F5_9DINO</name>
<protein>
    <submittedName>
        <fullName evidence="3">Uncharacterized protein</fullName>
    </submittedName>
</protein>
<dbReference type="EMBL" id="HBGQ01063126">
    <property type="protein sequence ID" value="CAD9469342.1"/>
    <property type="molecule type" value="Transcribed_RNA"/>
</dbReference>
<feature type="chain" id="PRO_5036192450" evidence="1">
    <location>
        <begin position="20"/>
        <end position="164"/>
    </location>
</feature>
<gene>
    <name evidence="2" type="ORF">AAND1436_LOCUS30486</name>
    <name evidence="3" type="ORF">AAND1436_LOCUS30487</name>
</gene>
<keyword evidence="1" id="KW-0732">Signal</keyword>
<evidence type="ECO:0000313" key="2">
    <source>
        <dbReference type="EMBL" id="CAD9469342.1"/>
    </source>
</evidence>